<comment type="caution">
    <text evidence="2">The sequence shown here is derived from an EMBL/GenBank/DDBJ whole genome shotgun (WGS) entry which is preliminary data.</text>
</comment>
<keyword evidence="1" id="KW-0812">Transmembrane</keyword>
<dbReference type="Proteomes" id="UP000034704">
    <property type="component" value="Unassembled WGS sequence"/>
</dbReference>
<evidence type="ECO:0000313" key="2">
    <source>
        <dbReference type="EMBL" id="KKS48206.1"/>
    </source>
</evidence>
<dbReference type="AlphaFoldDB" id="A0A0G1BPL9"/>
<dbReference type="STRING" id="1618756.UV12_C0002G0055"/>
<dbReference type="EMBL" id="LCDG01000002">
    <property type="protein sequence ID" value="KKS48206.1"/>
    <property type="molecule type" value="Genomic_DNA"/>
</dbReference>
<accession>A0A0G1BPL9</accession>
<name>A0A0G1BPL9_9BACT</name>
<evidence type="ECO:0000313" key="3">
    <source>
        <dbReference type="Proteomes" id="UP000034704"/>
    </source>
</evidence>
<sequence>MKFNNHHSKHTGFTLVEMIIYVAFFTILSVLAVNATIMVMKSFYSLRLTQNLNQSATVALERMGREIRNAYDIDSAQSTFGTSPGRLTLNTKDSGGNNTTMEFYVDAGNQLRLKEGGVEKGPLVTKGVTFTNLVFRSITTPKSKAVKIEMTITDSRSELIKTTKFYDTIVLRGSAH</sequence>
<proteinExistence type="predicted"/>
<evidence type="ECO:0008006" key="4">
    <source>
        <dbReference type="Google" id="ProtNLM"/>
    </source>
</evidence>
<organism evidence="2 3">
    <name type="scientific">Candidatus Nomurabacteria bacterium GW2011_GWC2_42_20</name>
    <dbReference type="NCBI Taxonomy" id="1618756"/>
    <lineage>
        <taxon>Bacteria</taxon>
        <taxon>Candidatus Nomuraibacteriota</taxon>
    </lineage>
</organism>
<protein>
    <recommendedName>
        <fullName evidence="4">Prepilin-type N-terminal cleavage/methylation domain-containing protein</fullName>
    </recommendedName>
</protein>
<evidence type="ECO:0000256" key="1">
    <source>
        <dbReference type="SAM" id="Phobius"/>
    </source>
</evidence>
<feature type="transmembrane region" description="Helical" evidence="1">
    <location>
        <begin position="18"/>
        <end position="40"/>
    </location>
</feature>
<gene>
    <name evidence="2" type="ORF">UV12_C0002G0055</name>
</gene>
<reference evidence="2 3" key="1">
    <citation type="journal article" date="2015" name="Nature">
        <title>rRNA introns, odd ribosomes, and small enigmatic genomes across a large radiation of phyla.</title>
        <authorList>
            <person name="Brown C.T."/>
            <person name="Hug L.A."/>
            <person name="Thomas B.C."/>
            <person name="Sharon I."/>
            <person name="Castelle C.J."/>
            <person name="Singh A."/>
            <person name="Wilkins M.J."/>
            <person name="Williams K.H."/>
            <person name="Banfield J.F."/>
        </authorList>
    </citation>
    <scope>NUCLEOTIDE SEQUENCE [LARGE SCALE GENOMIC DNA]</scope>
</reference>
<keyword evidence="1" id="KW-0472">Membrane</keyword>
<keyword evidence="1" id="KW-1133">Transmembrane helix</keyword>